<evidence type="ECO:0000313" key="2">
    <source>
        <dbReference type="Proteomes" id="UP000814140"/>
    </source>
</evidence>
<dbReference type="EMBL" id="MU277196">
    <property type="protein sequence ID" value="KAI0065151.1"/>
    <property type="molecule type" value="Genomic_DNA"/>
</dbReference>
<keyword evidence="2" id="KW-1185">Reference proteome</keyword>
<protein>
    <submittedName>
        <fullName evidence="1">FAD/NAD-P-binding domain-containing protein</fullName>
    </submittedName>
</protein>
<sequence length="635" mass="70516">MRALAAASANLHDYKHDLVVALKHLDVLYLINPWPTLRLALNLSYILLQLCIIALFKPSPPKGDKLEKPYGRIAIVGAGLTGVSSAAHAIAHNFDVVIYEEKQHVGGIWANVNKTSGLQLNSLLYRFHPAVLWSRAFPFRDEILSEIRRVWKEYKLEPRTRFGTPVMSIRRANDSKSPGAKWIVNDGEDGVFDAVIVTVGTCGKPMMVGFPGMPQSTGDSDNFGGGRSAVSNETDEPRPHEQDEPDEDDSRDIDEYDDAPMSPGEGAPSYAAVASEGPTRPSIPSPPASHTSDVDSDTRSHVKESHPPANDDSRDPEDDTPGTGQDAETFSGTMLHSSELDDADLVGKTVLVVGSGASGVEAVETALQRGAGDVYIFARDDKWIIPRNIVIDTSISAQPFGQEMPLSILWEKFLTYFQYRGVEDLVPADKGIYESTPVVNDEFLAHVRSGRCKYIRGDTLRLTTRGVHVRVRPRGSKSGDEGPAGSQYPEEDFDGDVVVLATGFHKPEIDFLPKDLFPEGYDRPNLYLQNFSVEDWSVLMTNSAYQNAIGHIGIYTRILLLLLLDPDARPEPRDMRLWVDAERFVKRGARGGALGFFTYMELVIWFITFHLFRPDRLRWIFFTMQGWGKGVNRVK</sequence>
<gene>
    <name evidence="1" type="ORF">BV25DRAFT_1822268</name>
</gene>
<name>A0ACB8TAT2_9AGAM</name>
<organism evidence="1 2">
    <name type="scientific">Artomyces pyxidatus</name>
    <dbReference type="NCBI Taxonomy" id="48021"/>
    <lineage>
        <taxon>Eukaryota</taxon>
        <taxon>Fungi</taxon>
        <taxon>Dikarya</taxon>
        <taxon>Basidiomycota</taxon>
        <taxon>Agaricomycotina</taxon>
        <taxon>Agaricomycetes</taxon>
        <taxon>Russulales</taxon>
        <taxon>Auriscalpiaceae</taxon>
        <taxon>Artomyces</taxon>
    </lineage>
</organism>
<accession>A0ACB8TAT2</accession>
<reference evidence="1" key="2">
    <citation type="journal article" date="2022" name="New Phytol.">
        <title>Evolutionary transition to the ectomycorrhizal habit in the genomes of a hyperdiverse lineage of mushroom-forming fungi.</title>
        <authorList>
            <person name="Looney B."/>
            <person name="Miyauchi S."/>
            <person name="Morin E."/>
            <person name="Drula E."/>
            <person name="Courty P.E."/>
            <person name="Kohler A."/>
            <person name="Kuo A."/>
            <person name="LaButti K."/>
            <person name="Pangilinan J."/>
            <person name="Lipzen A."/>
            <person name="Riley R."/>
            <person name="Andreopoulos W."/>
            <person name="He G."/>
            <person name="Johnson J."/>
            <person name="Nolan M."/>
            <person name="Tritt A."/>
            <person name="Barry K.W."/>
            <person name="Grigoriev I.V."/>
            <person name="Nagy L.G."/>
            <person name="Hibbett D."/>
            <person name="Henrissat B."/>
            <person name="Matheny P.B."/>
            <person name="Labbe J."/>
            <person name="Martin F.M."/>
        </authorList>
    </citation>
    <scope>NUCLEOTIDE SEQUENCE</scope>
    <source>
        <strain evidence="1">HHB10654</strain>
    </source>
</reference>
<proteinExistence type="predicted"/>
<dbReference type="Proteomes" id="UP000814140">
    <property type="component" value="Unassembled WGS sequence"/>
</dbReference>
<comment type="caution">
    <text evidence="1">The sequence shown here is derived from an EMBL/GenBank/DDBJ whole genome shotgun (WGS) entry which is preliminary data.</text>
</comment>
<reference evidence="1" key="1">
    <citation type="submission" date="2021-03" db="EMBL/GenBank/DDBJ databases">
        <authorList>
            <consortium name="DOE Joint Genome Institute"/>
            <person name="Ahrendt S."/>
            <person name="Looney B.P."/>
            <person name="Miyauchi S."/>
            <person name="Morin E."/>
            <person name="Drula E."/>
            <person name="Courty P.E."/>
            <person name="Chicoki N."/>
            <person name="Fauchery L."/>
            <person name="Kohler A."/>
            <person name="Kuo A."/>
            <person name="Labutti K."/>
            <person name="Pangilinan J."/>
            <person name="Lipzen A."/>
            <person name="Riley R."/>
            <person name="Andreopoulos W."/>
            <person name="He G."/>
            <person name="Johnson J."/>
            <person name="Barry K.W."/>
            <person name="Grigoriev I.V."/>
            <person name="Nagy L."/>
            <person name="Hibbett D."/>
            <person name="Henrissat B."/>
            <person name="Matheny P.B."/>
            <person name="Labbe J."/>
            <person name="Martin F."/>
        </authorList>
    </citation>
    <scope>NUCLEOTIDE SEQUENCE</scope>
    <source>
        <strain evidence="1">HHB10654</strain>
    </source>
</reference>
<evidence type="ECO:0000313" key="1">
    <source>
        <dbReference type="EMBL" id="KAI0065151.1"/>
    </source>
</evidence>